<gene>
    <name evidence="2" type="ORF">GDO54_003809</name>
</gene>
<dbReference type="Gene3D" id="1.10.287.1490">
    <property type="match status" value="1"/>
</dbReference>
<feature type="region of interest" description="Disordered" evidence="1">
    <location>
        <begin position="239"/>
        <end position="266"/>
    </location>
</feature>
<dbReference type="InterPro" id="IPR052642">
    <property type="entry name" value="CC-FHA_domain"/>
</dbReference>
<dbReference type="Proteomes" id="UP001181693">
    <property type="component" value="Unassembled WGS sequence"/>
</dbReference>
<feature type="compositionally biased region" description="Basic and acidic residues" evidence="1">
    <location>
        <begin position="246"/>
        <end position="266"/>
    </location>
</feature>
<evidence type="ECO:0000313" key="2">
    <source>
        <dbReference type="EMBL" id="DBA16413.1"/>
    </source>
</evidence>
<dbReference type="PANTHER" id="PTHR18853">
    <property type="entry name" value="FORKHEAD-ASSOCIATED DOMAIN-CONTAINING PROTEIN 1-RELATED"/>
    <property type="match status" value="1"/>
</dbReference>
<protein>
    <recommendedName>
        <fullName evidence="4">Coiled-coil domain-containing protein 27</fullName>
    </recommendedName>
</protein>
<evidence type="ECO:0000256" key="1">
    <source>
        <dbReference type="SAM" id="MobiDB-lite"/>
    </source>
</evidence>
<feature type="compositionally biased region" description="Polar residues" evidence="1">
    <location>
        <begin position="488"/>
        <end position="500"/>
    </location>
</feature>
<organism evidence="2 3">
    <name type="scientific">Pyxicephalus adspersus</name>
    <name type="common">African bullfrog</name>
    <dbReference type="NCBI Taxonomy" id="30357"/>
    <lineage>
        <taxon>Eukaryota</taxon>
        <taxon>Metazoa</taxon>
        <taxon>Chordata</taxon>
        <taxon>Craniata</taxon>
        <taxon>Vertebrata</taxon>
        <taxon>Euteleostomi</taxon>
        <taxon>Amphibia</taxon>
        <taxon>Batrachia</taxon>
        <taxon>Anura</taxon>
        <taxon>Neobatrachia</taxon>
        <taxon>Ranoidea</taxon>
        <taxon>Pyxicephalidae</taxon>
        <taxon>Pyxicephalinae</taxon>
        <taxon>Pyxicephalus</taxon>
    </lineage>
</organism>
<sequence>MQSFNDLPWTGVRRPKTAVWRISKMDARREKYSKSARDPICAHEIQSPGLSSSVAFSFESNVSSQLIDLQTKLPHIYSSTDHTRSNIWDGSSLSLHHSGSQSPQAYLTSVEIKTPWYITVLNEKERCLLKLGEEINRLSRYEVESKRKDQIISTLKNEISQLQCDLQQTSRPHTGREEEGSSGRDVTQEVLDLSSSPRGLLTSSERNVSTISLAGSYSEIHRDSPQIEAELDGENTAQEPNMDFIAKPEDQKDSARSVDESEEKSSMLQKLQEEIEAIKKDYELSKGVISSLQRIISSNKSMLRKLESEKEGLQRELVERGVQLQAMSNKFSSMREERKHEEMMAAMEKENYNLRELASELKSEVSRRNDLIGDLKSDIQRLQKEILECQTQMKRNEGERSQIESKAGDLATSEQHVRVTLEALQSRYERFRSKIIQAAYTAPGFKGPQVEVSDNEILEAMQRIITDRSDFHQQLKQKGVKVPPLHLSETSAAVKHSSSTLRKKAQ</sequence>
<proteinExistence type="predicted"/>
<dbReference type="PANTHER" id="PTHR18853:SF9">
    <property type="entry name" value="COILED-COIL DOMAIN-CONTAINING PROTEIN 27"/>
    <property type="match status" value="1"/>
</dbReference>
<evidence type="ECO:0000313" key="3">
    <source>
        <dbReference type="Proteomes" id="UP001181693"/>
    </source>
</evidence>
<feature type="region of interest" description="Disordered" evidence="1">
    <location>
        <begin position="163"/>
        <end position="202"/>
    </location>
</feature>
<name>A0AAV2ZR12_PYXAD</name>
<dbReference type="AlphaFoldDB" id="A0AAV2ZR12"/>
<feature type="compositionally biased region" description="Polar residues" evidence="1">
    <location>
        <begin position="193"/>
        <end position="202"/>
    </location>
</feature>
<evidence type="ECO:0008006" key="4">
    <source>
        <dbReference type="Google" id="ProtNLM"/>
    </source>
</evidence>
<feature type="region of interest" description="Disordered" evidence="1">
    <location>
        <begin position="475"/>
        <end position="506"/>
    </location>
</feature>
<feature type="compositionally biased region" description="Polar residues" evidence="1">
    <location>
        <begin position="163"/>
        <end position="172"/>
    </location>
</feature>
<accession>A0AAV2ZR12</accession>
<dbReference type="EMBL" id="DYDO01000011">
    <property type="protein sequence ID" value="DBA16413.1"/>
    <property type="molecule type" value="Genomic_DNA"/>
</dbReference>
<keyword evidence="3" id="KW-1185">Reference proteome</keyword>
<reference evidence="2" key="1">
    <citation type="thesis" date="2020" institute="ProQuest LLC" country="789 East Eisenhower Parkway, Ann Arbor, MI, USA">
        <title>Comparative Genomics and Chromosome Evolution.</title>
        <authorList>
            <person name="Mudd A.B."/>
        </authorList>
    </citation>
    <scope>NUCLEOTIDE SEQUENCE</scope>
    <source>
        <strain evidence="2">1538</strain>
        <tissue evidence="2">Blood</tissue>
    </source>
</reference>
<comment type="caution">
    <text evidence="2">The sequence shown here is derived from an EMBL/GenBank/DDBJ whole genome shotgun (WGS) entry which is preliminary data.</text>
</comment>